<accession>A0A2S6H418</accession>
<organism evidence="1 2">
    <name type="scientific">Methylobacter tundripaludum</name>
    <dbReference type="NCBI Taxonomy" id="173365"/>
    <lineage>
        <taxon>Bacteria</taxon>
        <taxon>Pseudomonadati</taxon>
        <taxon>Pseudomonadota</taxon>
        <taxon>Gammaproteobacteria</taxon>
        <taxon>Methylococcales</taxon>
        <taxon>Methylococcaceae</taxon>
        <taxon>Methylobacter</taxon>
    </lineage>
</organism>
<dbReference type="AlphaFoldDB" id="A0A2S6H418"/>
<dbReference type="SUPFAM" id="SSF56784">
    <property type="entry name" value="HAD-like"/>
    <property type="match status" value="1"/>
</dbReference>
<proteinExistence type="predicted"/>
<dbReference type="InterPro" id="IPR036412">
    <property type="entry name" value="HAD-like_sf"/>
</dbReference>
<dbReference type="Gene3D" id="1.10.286.50">
    <property type="match status" value="1"/>
</dbReference>
<comment type="caution">
    <text evidence="1">The sequence shown here is derived from an EMBL/GenBank/DDBJ whole genome shotgun (WGS) entry which is preliminary data.</text>
</comment>
<dbReference type="InterPro" id="IPR023214">
    <property type="entry name" value="HAD_sf"/>
</dbReference>
<name>A0A2S6H418_9GAMM</name>
<dbReference type="Proteomes" id="UP000240010">
    <property type="component" value="Unassembled WGS sequence"/>
</dbReference>
<dbReference type="Pfam" id="PF00702">
    <property type="entry name" value="Hydrolase"/>
    <property type="match status" value="1"/>
</dbReference>
<gene>
    <name evidence="1" type="ORF">B0F87_1205</name>
</gene>
<dbReference type="SFLD" id="SFLDG01129">
    <property type="entry name" value="C1.5:_HAD__Beta-PGM__Phosphata"/>
    <property type="match status" value="1"/>
</dbReference>
<reference evidence="1 2" key="1">
    <citation type="submission" date="2018-02" db="EMBL/GenBank/DDBJ databases">
        <title>Subsurface microbial communities from deep shales in Ohio and West Virginia, USA.</title>
        <authorList>
            <person name="Wrighton K."/>
        </authorList>
    </citation>
    <scope>NUCLEOTIDE SEQUENCE [LARGE SCALE GENOMIC DNA]</scope>
    <source>
        <strain evidence="1 2">OWC-DMM</strain>
    </source>
</reference>
<evidence type="ECO:0000313" key="2">
    <source>
        <dbReference type="Proteomes" id="UP000240010"/>
    </source>
</evidence>
<protein>
    <submittedName>
        <fullName evidence="1">FMN phosphatase YigB (HAD superfamily)</fullName>
    </submittedName>
</protein>
<evidence type="ECO:0000313" key="1">
    <source>
        <dbReference type="EMBL" id="PPK72170.1"/>
    </source>
</evidence>
<dbReference type="Gene3D" id="3.40.50.1000">
    <property type="entry name" value="HAD superfamily/HAD-like"/>
    <property type="match status" value="1"/>
</dbReference>
<dbReference type="EMBL" id="PTIZ01000020">
    <property type="protein sequence ID" value="PPK72170.1"/>
    <property type="molecule type" value="Genomic_DNA"/>
</dbReference>
<sequence>MKTIGANEIPQPHTCGDDNMTMANEVVFLLDIDNTLLDNDRIIADLGGHLAYEFGEESRDRYWKVFEALRIELGYADYLGALQRYRVGAMNDPRLLLMSSFLMDYPFADRLYAGTLDVIAYLGRWGPTVILSDGDVVFQPRKAQRSGLWDAVEGRVLIYLHKEQMLDDVEQRYPARHYVMVDDKLRILAAMKKIWGIRLTTVFPRQGHYALDPENIAAYPPADITIEHIGDLIDYDFSALSGIAKADCT</sequence>
<dbReference type="SFLD" id="SFLDS00003">
    <property type="entry name" value="Haloacid_Dehalogenase"/>
    <property type="match status" value="1"/>
</dbReference>
<dbReference type="RefSeq" id="WP_258076173.1">
    <property type="nucleotide sequence ID" value="NZ_PTIZ01000020.1"/>
</dbReference>